<keyword evidence="3" id="KW-1185">Reference proteome</keyword>
<dbReference type="InterPro" id="IPR050471">
    <property type="entry name" value="AB_hydrolase"/>
</dbReference>
<dbReference type="EMBL" id="FXAT01000016">
    <property type="protein sequence ID" value="SMG60513.1"/>
    <property type="molecule type" value="Genomic_DNA"/>
</dbReference>
<reference evidence="3" key="1">
    <citation type="submission" date="2017-04" db="EMBL/GenBank/DDBJ databases">
        <authorList>
            <person name="Varghese N."/>
            <person name="Submissions S."/>
        </authorList>
    </citation>
    <scope>NUCLEOTIDE SEQUENCE [LARGE SCALE GENOMIC DNA]</scope>
    <source>
        <strain evidence="3">LMG 29540</strain>
    </source>
</reference>
<dbReference type="PRINTS" id="PR00111">
    <property type="entry name" value="ABHYDROLASE"/>
</dbReference>
<proteinExistence type="predicted"/>
<evidence type="ECO:0000313" key="3">
    <source>
        <dbReference type="Proteomes" id="UP000193228"/>
    </source>
</evidence>
<organism evidence="2 3">
    <name type="scientific">Paraburkholderia susongensis</name>
    <dbReference type="NCBI Taxonomy" id="1515439"/>
    <lineage>
        <taxon>Bacteria</taxon>
        <taxon>Pseudomonadati</taxon>
        <taxon>Pseudomonadota</taxon>
        <taxon>Betaproteobacteria</taxon>
        <taxon>Burkholderiales</taxon>
        <taxon>Burkholderiaceae</taxon>
        <taxon>Paraburkholderia</taxon>
    </lineage>
</organism>
<dbReference type="Pfam" id="PF00561">
    <property type="entry name" value="Abhydrolase_1"/>
    <property type="match status" value="1"/>
</dbReference>
<name>A0A1X7M4R3_9BURK</name>
<dbReference type="AlphaFoldDB" id="A0A1X7M4R3"/>
<dbReference type="PANTHER" id="PTHR43433">
    <property type="entry name" value="HYDROLASE, ALPHA/BETA FOLD FAMILY PROTEIN"/>
    <property type="match status" value="1"/>
</dbReference>
<dbReference type="Proteomes" id="UP000193228">
    <property type="component" value="Unassembled WGS sequence"/>
</dbReference>
<accession>A0A1X7M4R3</accession>
<dbReference type="SUPFAM" id="SSF53474">
    <property type="entry name" value="alpha/beta-Hydrolases"/>
    <property type="match status" value="1"/>
</dbReference>
<sequence length="272" mass="29564">MKREFFETDDGCRLAYVDAGRGVPFLWQHGLGADQSQPAEVLPPLEGIRRITLECRGHGESALGNVDAISIAQFADDAIALLDHLGIERAVLGGISLGAAVALRLAVTRRERAAALILARPAWTDEPAPARLRIYRDVAGLLEAHGASEGRRHLEASSRFREIERISPDNAASMRGFFERPDPASTIALLDRIPAQGPGVSRDDIGGLALPTLVVANDHDYVHPLETAVALAGWIPGAELRRITSKTVSRRQYVDEFGQTLSDFLTPMREHA</sequence>
<dbReference type="STRING" id="1515439.SAMN06265784_116132"/>
<evidence type="ECO:0000259" key="1">
    <source>
        <dbReference type="Pfam" id="PF00561"/>
    </source>
</evidence>
<protein>
    <submittedName>
        <fullName evidence="2">Pimeloyl-ACP methyl ester carboxylesterase</fullName>
    </submittedName>
</protein>
<feature type="domain" description="AB hydrolase-1" evidence="1">
    <location>
        <begin position="24"/>
        <end position="243"/>
    </location>
</feature>
<dbReference type="PANTHER" id="PTHR43433:SF5">
    <property type="entry name" value="AB HYDROLASE-1 DOMAIN-CONTAINING PROTEIN"/>
    <property type="match status" value="1"/>
</dbReference>
<dbReference type="InterPro" id="IPR029058">
    <property type="entry name" value="AB_hydrolase_fold"/>
</dbReference>
<evidence type="ECO:0000313" key="2">
    <source>
        <dbReference type="EMBL" id="SMG60513.1"/>
    </source>
</evidence>
<dbReference type="Gene3D" id="3.40.50.1820">
    <property type="entry name" value="alpha/beta hydrolase"/>
    <property type="match status" value="1"/>
</dbReference>
<dbReference type="RefSeq" id="WP_167387594.1">
    <property type="nucleotide sequence ID" value="NZ_FXAT01000016.1"/>
</dbReference>
<gene>
    <name evidence="2" type="ORF">SAMN06265784_116132</name>
</gene>
<dbReference type="InterPro" id="IPR000073">
    <property type="entry name" value="AB_hydrolase_1"/>
</dbReference>